<reference evidence="5 6" key="1">
    <citation type="journal article" date="2017" name="Mol. Ecol.">
        <title>Comparative and population genomic landscape of Phellinus noxius: A hypervariable fungus causing root rot in trees.</title>
        <authorList>
            <person name="Chung C.L."/>
            <person name="Lee T.J."/>
            <person name="Akiba M."/>
            <person name="Lee H.H."/>
            <person name="Kuo T.H."/>
            <person name="Liu D."/>
            <person name="Ke H.M."/>
            <person name="Yokoi T."/>
            <person name="Roa M.B."/>
            <person name="Lu M.J."/>
            <person name="Chang Y.Y."/>
            <person name="Ann P.J."/>
            <person name="Tsai J.N."/>
            <person name="Chen C.Y."/>
            <person name="Tzean S.S."/>
            <person name="Ota Y."/>
            <person name="Hattori T."/>
            <person name="Sahashi N."/>
            <person name="Liou R.F."/>
            <person name="Kikuchi T."/>
            <person name="Tsai I.J."/>
        </authorList>
    </citation>
    <scope>NUCLEOTIDE SEQUENCE [LARGE SCALE GENOMIC DNA]</scope>
    <source>
        <strain evidence="5 6">FFPRI411160</strain>
    </source>
</reference>
<dbReference type="SMART" id="SM00320">
    <property type="entry name" value="WD40"/>
    <property type="match status" value="14"/>
</dbReference>
<dbReference type="PANTHER" id="PTHR19848:SF8">
    <property type="entry name" value="F-BOX AND WD REPEAT DOMAIN CONTAINING 7"/>
    <property type="match status" value="1"/>
</dbReference>
<evidence type="ECO:0000256" key="3">
    <source>
        <dbReference type="PROSITE-ProRule" id="PRU00221"/>
    </source>
</evidence>
<feature type="repeat" description="WD" evidence="3">
    <location>
        <begin position="745"/>
        <end position="780"/>
    </location>
</feature>
<dbReference type="CDD" id="cd00200">
    <property type="entry name" value="WD40"/>
    <property type="match status" value="2"/>
</dbReference>
<dbReference type="SUPFAM" id="SSF52540">
    <property type="entry name" value="P-loop containing nucleoside triphosphate hydrolases"/>
    <property type="match status" value="1"/>
</dbReference>
<dbReference type="InParanoid" id="A0A286UCY2"/>
<keyword evidence="1 3" id="KW-0853">WD repeat</keyword>
<dbReference type="PANTHER" id="PTHR19848">
    <property type="entry name" value="WD40 REPEAT PROTEIN"/>
    <property type="match status" value="1"/>
</dbReference>
<dbReference type="AlphaFoldDB" id="A0A286UCY2"/>
<dbReference type="Gene3D" id="3.40.50.300">
    <property type="entry name" value="P-loop containing nucleotide triphosphate hydrolases"/>
    <property type="match status" value="1"/>
</dbReference>
<feature type="repeat" description="WD" evidence="3">
    <location>
        <begin position="788"/>
        <end position="829"/>
    </location>
</feature>
<feature type="repeat" description="WD" evidence="3">
    <location>
        <begin position="997"/>
        <end position="1038"/>
    </location>
</feature>
<dbReference type="Pfam" id="PF00400">
    <property type="entry name" value="WD40"/>
    <property type="match status" value="13"/>
</dbReference>
<dbReference type="PRINTS" id="PR00320">
    <property type="entry name" value="GPROTEINBRPT"/>
</dbReference>
<feature type="repeat" description="WD" evidence="3">
    <location>
        <begin position="1125"/>
        <end position="1166"/>
    </location>
</feature>
<dbReference type="InterPro" id="IPR056884">
    <property type="entry name" value="NPHP3-like_N"/>
</dbReference>
<feature type="repeat" description="WD" evidence="3">
    <location>
        <begin position="702"/>
        <end position="743"/>
    </location>
</feature>
<accession>A0A286UCY2</accession>
<evidence type="ECO:0000256" key="1">
    <source>
        <dbReference type="ARBA" id="ARBA00022574"/>
    </source>
</evidence>
<dbReference type="PROSITE" id="PS50837">
    <property type="entry name" value="NACHT"/>
    <property type="match status" value="1"/>
</dbReference>
<evidence type="ECO:0000259" key="4">
    <source>
        <dbReference type="PROSITE" id="PS50837"/>
    </source>
</evidence>
<feature type="repeat" description="WD" evidence="3">
    <location>
        <begin position="920"/>
        <end position="954"/>
    </location>
</feature>
<dbReference type="InterPro" id="IPR015943">
    <property type="entry name" value="WD40/YVTN_repeat-like_dom_sf"/>
</dbReference>
<protein>
    <submittedName>
        <fullName evidence="5">WD40 domain containing protein</fullName>
    </submittedName>
</protein>
<dbReference type="STRING" id="2282107.A0A286UCY2"/>
<evidence type="ECO:0000256" key="2">
    <source>
        <dbReference type="ARBA" id="ARBA00022737"/>
    </source>
</evidence>
<proteinExistence type="predicted"/>
<dbReference type="OrthoDB" id="538223at2759"/>
<feature type="repeat" description="WD" evidence="3">
    <location>
        <begin position="956"/>
        <end position="997"/>
    </location>
</feature>
<comment type="caution">
    <text evidence="5">The sequence shown here is derived from an EMBL/GenBank/DDBJ whole genome shotgun (WGS) entry which is preliminary data.</text>
</comment>
<dbReference type="InterPro" id="IPR001680">
    <property type="entry name" value="WD40_rpt"/>
</dbReference>
<keyword evidence="2" id="KW-0677">Repeat</keyword>
<keyword evidence="6" id="KW-1185">Reference proteome</keyword>
<feature type="domain" description="NACHT" evidence="4">
    <location>
        <begin position="90"/>
        <end position="234"/>
    </location>
</feature>
<dbReference type="InterPro" id="IPR027417">
    <property type="entry name" value="P-loop_NTPase"/>
</dbReference>
<evidence type="ECO:0000313" key="5">
    <source>
        <dbReference type="EMBL" id="PAV17365.1"/>
    </source>
</evidence>
<dbReference type="PROSITE" id="PS00678">
    <property type="entry name" value="WD_REPEATS_1"/>
    <property type="match status" value="7"/>
</dbReference>
<dbReference type="SUPFAM" id="SSF50978">
    <property type="entry name" value="WD40 repeat-like"/>
    <property type="match status" value="2"/>
</dbReference>
<feature type="repeat" description="WD" evidence="3">
    <location>
        <begin position="1040"/>
        <end position="1081"/>
    </location>
</feature>
<organism evidence="5 6">
    <name type="scientific">Pyrrhoderma noxium</name>
    <dbReference type="NCBI Taxonomy" id="2282107"/>
    <lineage>
        <taxon>Eukaryota</taxon>
        <taxon>Fungi</taxon>
        <taxon>Dikarya</taxon>
        <taxon>Basidiomycota</taxon>
        <taxon>Agaricomycotina</taxon>
        <taxon>Agaricomycetes</taxon>
        <taxon>Hymenochaetales</taxon>
        <taxon>Hymenochaetaceae</taxon>
        <taxon>Pyrrhoderma</taxon>
    </lineage>
</organism>
<feature type="repeat" description="WD" evidence="3">
    <location>
        <begin position="1167"/>
        <end position="1208"/>
    </location>
</feature>
<dbReference type="Gene3D" id="2.130.10.10">
    <property type="entry name" value="YVTN repeat-like/Quinoprotein amine dehydrogenase"/>
    <property type="match status" value="6"/>
</dbReference>
<gene>
    <name evidence="5" type="ORF">PNOK_0742900</name>
</gene>
<evidence type="ECO:0000313" key="6">
    <source>
        <dbReference type="Proteomes" id="UP000217199"/>
    </source>
</evidence>
<name>A0A286UCY2_9AGAM</name>
<dbReference type="PROSITE" id="PS50294">
    <property type="entry name" value="WD_REPEATS_REGION"/>
    <property type="match status" value="10"/>
</dbReference>
<dbReference type="Pfam" id="PF24883">
    <property type="entry name" value="NPHP3_N"/>
    <property type="match status" value="1"/>
</dbReference>
<dbReference type="PROSITE" id="PS50082">
    <property type="entry name" value="WD_REPEATS_2"/>
    <property type="match status" value="11"/>
</dbReference>
<dbReference type="Proteomes" id="UP000217199">
    <property type="component" value="Unassembled WGS sequence"/>
</dbReference>
<dbReference type="InterPro" id="IPR036322">
    <property type="entry name" value="WD40_repeat_dom_sf"/>
</dbReference>
<dbReference type="InterPro" id="IPR020472">
    <property type="entry name" value="WD40_PAC1"/>
</dbReference>
<dbReference type="InterPro" id="IPR007111">
    <property type="entry name" value="NACHT_NTPase"/>
</dbReference>
<dbReference type="InterPro" id="IPR019775">
    <property type="entry name" value="WD40_repeat_CS"/>
</dbReference>
<dbReference type="EMBL" id="NBII01000007">
    <property type="protein sequence ID" value="PAV17365.1"/>
    <property type="molecule type" value="Genomic_DNA"/>
</dbReference>
<feature type="repeat" description="WD" evidence="3">
    <location>
        <begin position="1082"/>
        <end position="1123"/>
    </location>
</feature>
<feature type="repeat" description="WD" evidence="3">
    <location>
        <begin position="659"/>
        <end position="700"/>
    </location>
</feature>
<sequence>MSFHQSGPNASAYIGTLNDVGGSQYNVTGNNNTINYIEREETHQGLIGRLKNTLNPSHLPGDGRPECLENTRVQTLQNIYKWISGMGYPNILLLTGGAGTGKSTIATTVAETRRRSGHPVCHLFFIRGKSDPSTVIRTISYNLAVSYPPIARFIDEEVKRSGELSSATLKSEFDILLRKPLSSISSEISHPILVVLDAIDECGTPHSRQVLLNVLRDGIPSLHSAIRFVITGRPEEDILSLASLPNVHHSILNQQSEESMHDVPEYIEYELGKLRSSNMLRVPSDWSWDESLRILSQAANGLFIWASTAVKFIQEEDLNRLGRLEELVSNASSLDLNNLYITVLENALRWNEYASKLFKNVFSLIFFSKSSLSIQDITGILGLQADTTSNLLSRLRSLVSFEEGQSIKIHHTSFYDYLVSCVDERWRIDVDVGKTSIVNNCFDRMGELLRYNICGLETSLIFNKDVPDLDERIEKNIPSFLKYICCNWFNHLRDVPYSLELCEQLKSFAYHRLLSWFEVLSLTKTFSNHVGTALLYTIQWAGNIDKDLTIFLRDSLRQASVFSDPISESTLHIYTSFLRVAIEGSVVARHYSQYAHKGFWIEYVGEKPHNDCIKVIDDDDCRVVSVSFSPDGTRVVCGYYKGAVCILDSASWRTIVGPLVGHEDYVSSVTFSPDGRYIVSGSEDCTIIKWDAISGDLIWKSSKPHTDKVRSVVFSPDGKSIASGSDDCTIRLWNPENGEQYGDPIQGHTWSVYSIAFSPDSLYLVSGSRDETVIVWDVTSRKVKLGSLEEHEDDINAVEFSPGGDIIVSGSDDGTIRVWDVVTGEVKRVIMAGDKYVRSVTFSPDGMRILAGGKFGIKMWDAVDSTAAPKKFSEDSNILYVLFAPDGFSFVSLSNECEIRVWDALGGEETTKSDYQQACIETIAVSPSGLLIASGMSNGSVCLWNTLSGKLISGPWNEHGGRVYSVSFSPDERFVASGSSDNTVKLWNIPNGDYIMFKGHTGDVYSVAFSPSNPHIASGSRDKSIRIWNIDSGEMVVRPLTGHTSRVMSICYSPDGTKIVSGSWDDTVRIWNSETGQLISTLTGHSSRVNSVAYSSDGSRIVSGSYDNTIILWDAESGQVVYGPITGHLDWVNSVCFLPDGNRVISGSNDRSVRIWDASTGNLCRSFNGHMDYVNSVCFFPDGIHFASGSRDGTIRIWTLENDTNDVIWHLRHEDGWVVSENGELIMWIPPDLRSHLCIMNNTRILNLPFHMKLHFITL</sequence>